<dbReference type="InterPro" id="IPR047753">
    <property type="entry name" value="YtzI-like"/>
</dbReference>
<feature type="transmembrane region" description="Helical" evidence="1">
    <location>
        <begin position="6"/>
        <end position="24"/>
    </location>
</feature>
<proteinExistence type="predicted"/>
<sequence length="53" mass="5797">MLIVTAIISVIIIIVIMAAAVITTSKAYSYKHTIDPIENNPNIKNAEKEPSDK</sequence>
<protein>
    <submittedName>
        <fullName evidence="2">YtzI protein</fullName>
    </submittedName>
</protein>
<keyword evidence="3" id="KW-1185">Reference proteome</keyword>
<dbReference type="Proteomes" id="UP000233440">
    <property type="component" value="Unassembled WGS sequence"/>
</dbReference>
<dbReference type="RefSeq" id="WP_101355004.1">
    <property type="nucleotide sequence ID" value="NZ_PIQO01000011.1"/>
</dbReference>
<comment type="caution">
    <text evidence="2">The sequence shown here is derived from an EMBL/GenBank/DDBJ whole genome shotgun (WGS) entry which is preliminary data.</text>
</comment>
<name>A0A2N3LIG5_9BACI</name>
<evidence type="ECO:0000313" key="3">
    <source>
        <dbReference type="Proteomes" id="UP000233440"/>
    </source>
</evidence>
<keyword evidence="1" id="KW-0812">Transmembrane</keyword>
<evidence type="ECO:0000256" key="1">
    <source>
        <dbReference type="SAM" id="Phobius"/>
    </source>
</evidence>
<reference evidence="2 3" key="1">
    <citation type="submission" date="2017-11" db="EMBL/GenBank/DDBJ databases">
        <title>Bacillus camelliae sp. nov., isolated from pu'er tea.</title>
        <authorList>
            <person name="Niu L."/>
        </authorList>
    </citation>
    <scope>NUCLEOTIDE SEQUENCE [LARGE SCALE GENOMIC DNA]</scope>
    <source>
        <strain evidence="2 3">7578-1</strain>
    </source>
</reference>
<gene>
    <name evidence="2" type="primary">ytzI</name>
    <name evidence="2" type="ORF">CWO92_14870</name>
</gene>
<dbReference type="EMBL" id="PIQO01000011">
    <property type="protein sequence ID" value="PKR84377.1"/>
    <property type="molecule type" value="Genomic_DNA"/>
</dbReference>
<keyword evidence="1" id="KW-0472">Membrane</keyword>
<dbReference type="NCBIfam" id="NF033232">
    <property type="entry name" value="small_YtzI"/>
    <property type="match status" value="1"/>
</dbReference>
<keyword evidence="1" id="KW-1133">Transmembrane helix</keyword>
<organism evidence="2 3">
    <name type="scientific">Heyndrickxia camelliae</name>
    <dbReference type="NCBI Taxonomy" id="1707093"/>
    <lineage>
        <taxon>Bacteria</taxon>
        <taxon>Bacillati</taxon>
        <taxon>Bacillota</taxon>
        <taxon>Bacilli</taxon>
        <taxon>Bacillales</taxon>
        <taxon>Bacillaceae</taxon>
        <taxon>Heyndrickxia</taxon>
    </lineage>
</organism>
<evidence type="ECO:0000313" key="2">
    <source>
        <dbReference type="EMBL" id="PKR84377.1"/>
    </source>
</evidence>
<dbReference type="AlphaFoldDB" id="A0A2N3LIG5"/>
<accession>A0A2N3LIG5</accession>